<dbReference type="Proteomes" id="UP000265020">
    <property type="component" value="Unassembled WGS sequence"/>
</dbReference>
<reference evidence="1" key="1">
    <citation type="submission" date="2025-08" db="UniProtKB">
        <authorList>
            <consortium name="Ensembl"/>
        </authorList>
    </citation>
    <scope>IDENTIFICATION</scope>
</reference>
<reference evidence="1" key="2">
    <citation type="submission" date="2025-09" db="UniProtKB">
        <authorList>
            <consortium name="Ensembl"/>
        </authorList>
    </citation>
    <scope>IDENTIFICATION</scope>
</reference>
<accession>A0A3Q2CPH8</accession>
<dbReference type="AlphaFoldDB" id="A0A3Q2CPH8"/>
<evidence type="ECO:0000313" key="2">
    <source>
        <dbReference type="Proteomes" id="UP000265020"/>
    </source>
</evidence>
<keyword evidence="2" id="KW-1185">Reference proteome</keyword>
<dbReference type="Ensembl" id="ENSCVAT00000003459.1">
    <property type="protein sequence ID" value="ENSCVAP00000007349.1"/>
    <property type="gene ID" value="ENSCVAG00000009011.1"/>
</dbReference>
<proteinExistence type="predicted"/>
<sequence>MVGYDLRLTLFPAFLSPQEMKSSSSASSFSGPVQLFVLSDCSNIIARQHSIETDIEEPNELI</sequence>
<protein>
    <submittedName>
        <fullName evidence="1">Uncharacterized protein</fullName>
    </submittedName>
</protein>
<organism evidence="1 2">
    <name type="scientific">Cyprinodon variegatus</name>
    <name type="common">Sheepshead minnow</name>
    <dbReference type="NCBI Taxonomy" id="28743"/>
    <lineage>
        <taxon>Eukaryota</taxon>
        <taxon>Metazoa</taxon>
        <taxon>Chordata</taxon>
        <taxon>Craniata</taxon>
        <taxon>Vertebrata</taxon>
        <taxon>Euteleostomi</taxon>
        <taxon>Actinopterygii</taxon>
        <taxon>Neopterygii</taxon>
        <taxon>Teleostei</taxon>
        <taxon>Neoteleostei</taxon>
        <taxon>Acanthomorphata</taxon>
        <taxon>Ovalentaria</taxon>
        <taxon>Atherinomorphae</taxon>
        <taxon>Cyprinodontiformes</taxon>
        <taxon>Cyprinodontidae</taxon>
        <taxon>Cyprinodon</taxon>
    </lineage>
</organism>
<evidence type="ECO:0000313" key="1">
    <source>
        <dbReference type="Ensembl" id="ENSCVAP00000007349.1"/>
    </source>
</evidence>
<name>A0A3Q2CPH8_CYPVA</name>